<feature type="transmembrane region" description="Helical" evidence="1">
    <location>
        <begin position="43"/>
        <end position="61"/>
    </location>
</feature>
<reference evidence="2 3" key="1">
    <citation type="submission" date="2019-10" db="EMBL/GenBank/DDBJ databases">
        <title>Actinomadura rubteroloni sp. nov. and Actinomadura macrotermitis sp. nov., isolated from the gut of fungus growing-termite Macrotermes natalensis.</title>
        <authorList>
            <person name="Benndorf R."/>
            <person name="Martin K."/>
            <person name="Kuefner M."/>
            <person name="De Beer W."/>
            <person name="Kaster A.-K."/>
            <person name="Vollmers J."/>
            <person name="Poulsen M."/>
            <person name="Beemelmanns C."/>
        </authorList>
    </citation>
    <scope>NUCLEOTIDE SEQUENCE [LARGE SCALE GENOMIC DNA]</scope>
    <source>
        <strain evidence="2 3">RB68</strain>
    </source>
</reference>
<proteinExistence type="predicted"/>
<gene>
    <name evidence="2" type="ORF">ACRB68_54740</name>
</gene>
<dbReference type="AlphaFoldDB" id="A0A7K0C3I1"/>
<keyword evidence="1" id="KW-0472">Membrane</keyword>
<organism evidence="2 3">
    <name type="scientific">Actinomadura macrotermitis</name>
    <dbReference type="NCBI Taxonomy" id="2585200"/>
    <lineage>
        <taxon>Bacteria</taxon>
        <taxon>Bacillati</taxon>
        <taxon>Actinomycetota</taxon>
        <taxon>Actinomycetes</taxon>
        <taxon>Streptosporangiales</taxon>
        <taxon>Thermomonosporaceae</taxon>
        <taxon>Actinomadura</taxon>
    </lineage>
</organism>
<comment type="caution">
    <text evidence="2">The sequence shown here is derived from an EMBL/GenBank/DDBJ whole genome shotgun (WGS) entry which is preliminary data.</text>
</comment>
<keyword evidence="1" id="KW-0812">Transmembrane</keyword>
<dbReference type="InterPro" id="IPR035197">
    <property type="entry name" value="DUF5313"/>
</dbReference>
<evidence type="ECO:0000256" key="1">
    <source>
        <dbReference type="SAM" id="Phobius"/>
    </source>
</evidence>
<keyword evidence="1" id="KW-1133">Transmembrane helix</keyword>
<dbReference type="OrthoDB" id="5195204at2"/>
<dbReference type="Proteomes" id="UP000487268">
    <property type="component" value="Unassembled WGS sequence"/>
</dbReference>
<feature type="transmembrane region" description="Helical" evidence="1">
    <location>
        <begin position="67"/>
        <end position="87"/>
    </location>
</feature>
<dbReference type="EMBL" id="WEGH01000003">
    <property type="protein sequence ID" value="MQY07374.1"/>
    <property type="molecule type" value="Genomic_DNA"/>
</dbReference>
<name>A0A7K0C3I1_9ACTN</name>
<protein>
    <recommendedName>
        <fullName evidence="4">DUF5313 domain-containing protein</fullName>
    </recommendedName>
</protein>
<evidence type="ECO:0000313" key="3">
    <source>
        <dbReference type="Proteomes" id="UP000487268"/>
    </source>
</evidence>
<dbReference type="Pfam" id="PF17240">
    <property type="entry name" value="DUF5313"/>
    <property type="match status" value="1"/>
</dbReference>
<dbReference type="RefSeq" id="WP_153537125.1">
    <property type="nucleotide sequence ID" value="NZ_WEGH01000003.1"/>
</dbReference>
<sequence length="107" mass="12253">MTRLPGDPGPLRRTGYVLGLRLPPENRDWVRHDLTDAGWRGRLLLRHLMLMVPFCLLPALLPASWPVRLMVALLALLTSMFVVAIGSDDLRRSRLRRHGLTPPEDRR</sequence>
<evidence type="ECO:0008006" key="4">
    <source>
        <dbReference type="Google" id="ProtNLM"/>
    </source>
</evidence>
<evidence type="ECO:0000313" key="2">
    <source>
        <dbReference type="EMBL" id="MQY07374.1"/>
    </source>
</evidence>
<accession>A0A7K0C3I1</accession>
<keyword evidence="3" id="KW-1185">Reference proteome</keyword>